<comment type="caution">
    <text evidence="1">The sequence shown here is derived from an EMBL/GenBank/DDBJ whole genome shotgun (WGS) entry which is preliminary data.</text>
</comment>
<organism evidence="1 2">
    <name type="scientific">Rubus argutus</name>
    <name type="common">Southern blackberry</name>
    <dbReference type="NCBI Taxonomy" id="59490"/>
    <lineage>
        <taxon>Eukaryota</taxon>
        <taxon>Viridiplantae</taxon>
        <taxon>Streptophyta</taxon>
        <taxon>Embryophyta</taxon>
        <taxon>Tracheophyta</taxon>
        <taxon>Spermatophyta</taxon>
        <taxon>Magnoliopsida</taxon>
        <taxon>eudicotyledons</taxon>
        <taxon>Gunneridae</taxon>
        <taxon>Pentapetalae</taxon>
        <taxon>rosids</taxon>
        <taxon>fabids</taxon>
        <taxon>Rosales</taxon>
        <taxon>Rosaceae</taxon>
        <taxon>Rosoideae</taxon>
        <taxon>Rosoideae incertae sedis</taxon>
        <taxon>Rubus</taxon>
    </lineage>
</organism>
<evidence type="ECO:0000313" key="1">
    <source>
        <dbReference type="EMBL" id="KAK9903074.1"/>
    </source>
</evidence>
<dbReference type="AlphaFoldDB" id="A0AAW1VML4"/>
<proteinExistence type="predicted"/>
<sequence length="74" mass="8296">MVIYLGDWVSGLNCRLGEGCDVVTGYRQMRLSVKAGSRYGEEFWFGFEGRGAAVMAWVRPWFGLKMIGDAEVLV</sequence>
<gene>
    <name evidence="1" type="ORF">M0R45_001275</name>
</gene>
<accession>A0AAW1VML4</accession>
<name>A0AAW1VML4_RUBAR</name>
<dbReference type="EMBL" id="JBEDUW010000239">
    <property type="protein sequence ID" value="KAK9903074.1"/>
    <property type="molecule type" value="Genomic_DNA"/>
</dbReference>
<reference evidence="1 2" key="1">
    <citation type="journal article" date="2023" name="G3 (Bethesda)">
        <title>A chromosome-length genome assembly and annotation of blackberry (Rubus argutus, cv. 'Hillquist').</title>
        <authorList>
            <person name="Bruna T."/>
            <person name="Aryal R."/>
            <person name="Dudchenko O."/>
            <person name="Sargent D.J."/>
            <person name="Mead D."/>
            <person name="Buti M."/>
            <person name="Cavallini A."/>
            <person name="Hytonen T."/>
            <person name="Andres J."/>
            <person name="Pham M."/>
            <person name="Weisz D."/>
            <person name="Mascagni F."/>
            <person name="Usai G."/>
            <person name="Natali L."/>
            <person name="Bassil N."/>
            <person name="Fernandez G.E."/>
            <person name="Lomsadze A."/>
            <person name="Armour M."/>
            <person name="Olukolu B."/>
            <person name="Poorten T."/>
            <person name="Britton C."/>
            <person name="Davik J."/>
            <person name="Ashrafi H."/>
            <person name="Aiden E.L."/>
            <person name="Borodovsky M."/>
            <person name="Worthington M."/>
        </authorList>
    </citation>
    <scope>NUCLEOTIDE SEQUENCE [LARGE SCALE GENOMIC DNA]</scope>
    <source>
        <strain evidence="1">PI 553951</strain>
    </source>
</reference>
<dbReference type="Proteomes" id="UP001457282">
    <property type="component" value="Unassembled WGS sequence"/>
</dbReference>
<protein>
    <submittedName>
        <fullName evidence="1">Uncharacterized protein</fullName>
    </submittedName>
</protein>
<keyword evidence="2" id="KW-1185">Reference proteome</keyword>
<evidence type="ECO:0000313" key="2">
    <source>
        <dbReference type="Proteomes" id="UP001457282"/>
    </source>
</evidence>